<evidence type="ECO:0000259" key="2">
    <source>
        <dbReference type="PROSITE" id="PS50076"/>
    </source>
</evidence>
<feature type="domain" description="J" evidence="2">
    <location>
        <begin position="55"/>
        <end position="119"/>
    </location>
</feature>
<dbReference type="InterPro" id="IPR053025">
    <property type="entry name" value="Mito_ATP_Synthase-Asso"/>
</dbReference>
<dbReference type="EMBL" id="JAAAID010000328">
    <property type="protein sequence ID" value="KAG0018863.1"/>
    <property type="molecule type" value="Genomic_DNA"/>
</dbReference>
<evidence type="ECO:0000313" key="3">
    <source>
        <dbReference type="EMBL" id="KAG0018863.1"/>
    </source>
</evidence>
<dbReference type="CDD" id="cd06257">
    <property type="entry name" value="DnaJ"/>
    <property type="match status" value="1"/>
</dbReference>
<dbReference type="SUPFAM" id="SSF46565">
    <property type="entry name" value="Chaperone J-domain"/>
    <property type="match status" value="1"/>
</dbReference>
<dbReference type="Gene3D" id="1.10.287.110">
    <property type="entry name" value="DnaJ domain"/>
    <property type="match status" value="1"/>
</dbReference>
<keyword evidence="4" id="KW-1185">Reference proteome</keyword>
<feature type="region of interest" description="Disordered" evidence="1">
    <location>
        <begin position="125"/>
        <end position="159"/>
    </location>
</feature>
<name>A0A9P6MYS3_9FUNG</name>
<dbReference type="AlphaFoldDB" id="A0A9P6MYS3"/>
<dbReference type="PRINTS" id="PR00625">
    <property type="entry name" value="JDOMAIN"/>
</dbReference>
<dbReference type="PANTHER" id="PTHR44873:SF1">
    <property type="entry name" value="DNAJ HOMOLOG SUBFAMILY C MEMBER 30, MITOCHONDRIAL"/>
    <property type="match status" value="1"/>
</dbReference>
<feature type="region of interest" description="Disordered" evidence="1">
    <location>
        <begin position="195"/>
        <end position="218"/>
    </location>
</feature>
<protein>
    <recommendedName>
        <fullName evidence="2">J domain-containing protein</fullName>
    </recommendedName>
</protein>
<dbReference type="SMART" id="SM00271">
    <property type="entry name" value="DnaJ"/>
    <property type="match status" value="1"/>
</dbReference>
<dbReference type="InterPro" id="IPR001623">
    <property type="entry name" value="DnaJ_domain"/>
</dbReference>
<dbReference type="PROSITE" id="PS50076">
    <property type="entry name" value="DNAJ_2"/>
    <property type="match status" value="1"/>
</dbReference>
<reference evidence="3" key="1">
    <citation type="journal article" date="2020" name="Fungal Divers.">
        <title>Resolving the Mortierellaceae phylogeny through synthesis of multi-gene phylogenetics and phylogenomics.</title>
        <authorList>
            <person name="Vandepol N."/>
            <person name="Liber J."/>
            <person name="Desiro A."/>
            <person name="Na H."/>
            <person name="Kennedy M."/>
            <person name="Barry K."/>
            <person name="Grigoriev I.V."/>
            <person name="Miller A.N."/>
            <person name="O'Donnell K."/>
            <person name="Stajich J.E."/>
            <person name="Bonito G."/>
        </authorList>
    </citation>
    <scope>NUCLEOTIDE SEQUENCE</scope>
    <source>
        <strain evidence="3">NRRL 2769</strain>
    </source>
</reference>
<dbReference type="Pfam" id="PF00226">
    <property type="entry name" value="DnaJ"/>
    <property type="match status" value="1"/>
</dbReference>
<comment type="caution">
    <text evidence="3">The sequence shown here is derived from an EMBL/GenBank/DDBJ whole genome shotgun (WGS) entry which is preliminary data.</text>
</comment>
<dbReference type="PANTHER" id="PTHR44873">
    <property type="entry name" value="DNAJ HOMOLOG SUBFAMILY C MEMBER 30, MITOCHONDRIAL"/>
    <property type="match status" value="1"/>
</dbReference>
<feature type="compositionally biased region" description="Low complexity" evidence="1">
    <location>
        <begin position="127"/>
        <end position="136"/>
    </location>
</feature>
<evidence type="ECO:0000313" key="4">
    <source>
        <dbReference type="Proteomes" id="UP000703661"/>
    </source>
</evidence>
<dbReference type="InterPro" id="IPR036869">
    <property type="entry name" value="J_dom_sf"/>
</dbReference>
<accession>A0A9P6MYS3</accession>
<sequence>MTSFHCCQSYTRLLAQAARRQSVRQTLFGSTASVSKTANTASFHTSTYSQSGKRNHYEQLNLARNATKKEIKSQFYKLSKLHHPDKNASEESHKKFLLINEAYSVLGDERKRRDYDLTQLDKSGTLYSDSSSYSPPTRGTLRRTPFRHSPQSAAAAAAAAAAARSRAPFRPNFGEGVSHFDSKSHQQMHYAQEIKREKRRQARERASPGYQEQKRYEESETSAGRILRVLFVFMAVVAVTSFMKTFADEGDDQEHGDLDDDLMYITELYEHE</sequence>
<dbReference type="Proteomes" id="UP000703661">
    <property type="component" value="Unassembled WGS sequence"/>
</dbReference>
<evidence type="ECO:0000256" key="1">
    <source>
        <dbReference type="SAM" id="MobiDB-lite"/>
    </source>
</evidence>
<gene>
    <name evidence="3" type="ORF">BGZ80_006621</name>
</gene>
<organism evidence="3 4">
    <name type="scientific">Entomortierella chlamydospora</name>
    <dbReference type="NCBI Taxonomy" id="101097"/>
    <lineage>
        <taxon>Eukaryota</taxon>
        <taxon>Fungi</taxon>
        <taxon>Fungi incertae sedis</taxon>
        <taxon>Mucoromycota</taxon>
        <taxon>Mortierellomycotina</taxon>
        <taxon>Mortierellomycetes</taxon>
        <taxon>Mortierellales</taxon>
        <taxon>Mortierellaceae</taxon>
        <taxon>Entomortierella</taxon>
    </lineage>
</organism>
<proteinExistence type="predicted"/>